<organism evidence="2 3">
    <name type="scientific">Reichenbachiella ulvae</name>
    <dbReference type="NCBI Taxonomy" id="2980104"/>
    <lineage>
        <taxon>Bacteria</taxon>
        <taxon>Pseudomonadati</taxon>
        <taxon>Bacteroidota</taxon>
        <taxon>Cytophagia</taxon>
        <taxon>Cytophagales</taxon>
        <taxon>Reichenbachiellaceae</taxon>
        <taxon>Reichenbachiella</taxon>
    </lineage>
</organism>
<evidence type="ECO:0000256" key="1">
    <source>
        <dbReference type="SAM" id="Phobius"/>
    </source>
</evidence>
<dbReference type="Proteomes" id="UP001300692">
    <property type="component" value="Unassembled WGS sequence"/>
</dbReference>
<sequence length="158" mass="19027">MSKNLYLILGLLLFTLFVLQDVFEWRWEYLQQLQADQMYRRWSGLALSMVILFQWVLSIVRATPKWEEKSLLFYSIHNWMGALTPLLFYIHSMQLGFAYLFLLSITFFGNFLLGMFNLDLLKSKSQVVFQGWMILHVSMSLFISFITIYHIWIVFYYE</sequence>
<feature type="transmembrane region" description="Helical" evidence="1">
    <location>
        <begin position="97"/>
        <end position="121"/>
    </location>
</feature>
<evidence type="ECO:0008006" key="4">
    <source>
        <dbReference type="Google" id="ProtNLM"/>
    </source>
</evidence>
<reference evidence="2 3" key="1">
    <citation type="submission" date="2022-10" db="EMBL/GenBank/DDBJ databases">
        <title>Comparative genomics and taxonomic characterization of three novel marine species of genus Reichenbachiella exhibiting antioxidant and polysaccharide degradation activities.</title>
        <authorList>
            <person name="Muhammad N."/>
            <person name="Lee Y.-J."/>
            <person name="Ko J."/>
            <person name="Kim S.-G."/>
        </authorList>
    </citation>
    <scope>NUCLEOTIDE SEQUENCE [LARGE SCALE GENOMIC DNA]</scope>
    <source>
        <strain evidence="2 3">ABR2-5</strain>
    </source>
</reference>
<dbReference type="EMBL" id="JAOYOD010000001">
    <property type="protein sequence ID" value="MCV9386313.1"/>
    <property type="molecule type" value="Genomic_DNA"/>
</dbReference>
<protein>
    <recommendedName>
        <fullName evidence="4">Cytochrome b561</fullName>
    </recommendedName>
</protein>
<evidence type="ECO:0000313" key="3">
    <source>
        <dbReference type="Proteomes" id="UP001300692"/>
    </source>
</evidence>
<accession>A0ABT3CRJ7</accession>
<feature type="transmembrane region" description="Helical" evidence="1">
    <location>
        <begin position="44"/>
        <end position="64"/>
    </location>
</feature>
<gene>
    <name evidence="2" type="ORF">N7U62_06530</name>
</gene>
<feature type="transmembrane region" description="Helical" evidence="1">
    <location>
        <begin position="133"/>
        <end position="157"/>
    </location>
</feature>
<dbReference type="RefSeq" id="WP_264137096.1">
    <property type="nucleotide sequence ID" value="NZ_JAOYOD010000001.1"/>
</dbReference>
<keyword evidence="1" id="KW-0812">Transmembrane</keyword>
<feature type="transmembrane region" description="Helical" evidence="1">
    <location>
        <begin position="71"/>
        <end position="91"/>
    </location>
</feature>
<keyword evidence="3" id="KW-1185">Reference proteome</keyword>
<proteinExistence type="predicted"/>
<evidence type="ECO:0000313" key="2">
    <source>
        <dbReference type="EMBL" id="MCV9386313.1"/>
    </source>
</evidence>
<keyword evidence="1" id="KW-0472">Membrane</keyword>
<name>A0ABT3CRJ7_9BACT</name>
<keyword evidence="1" id="KW-1133">Transmembrane helix</keyword>
<comment type="caution">
    <text evidence="2">The sequence shown here is derived from an EMBL/GenBank/DDBJ whole genome shotgun (WGS) entry which is preliminary data.</text>
</comment>